<dbReference type="EMBL" id="FSRC01000001">
    <property type="protein sequence ID" value="SIN83779.1"/>
    <property type="molecule type" value="Genomic_DNA"/>
</dbReference>
<dbReference type="Pfam" id="PF13185">
    <property type="entry name" value="GAF_2"/>
    <property type="match status" value="1"/>
</dbReference>
<evidence type="ECO:0000313" key="3">
    <source>
        <dbReference type="Proteomes" id="UP000185221"/>
    </source>
</evidence>
<evidence type="ECO:0000313" key="2">
    <source>
        <dbReference type="EMBL" id="SIN83779.1"/>
    </source>
</evidence>
<dbReference type="InterPro" id="IPR003018">
    <property type="entry name" value="GAF"/>
</dbReference>
<dbReference type="SUPFAM" id="SSF55781">
    <property type="entry name" value="GAF domain-like"/>
    <property type="match status" value="1"/>
</dbReference>
<dbReference type="Gene3D" id="3.30.450.40">
    <property type="match status" value="1"/>
</dbReference>
<dbReference type="AlphaFoldDB" id="A0A1N6EL13"/>
<proteinExistence type="predicted"/>
<reference evidence="3" key="1">
    <citation type="submission" date="2016-11" db="EMBL/GenBank/DDBJ databases">
        <authorList>
            <person name="Varghese N."/>
            <person name="Submissions S."/>
        </authorList>
    </citation>
    <scope>NUCLEOTIDE SEQUENCE [LARGE SCALE GENOMIC DNA]</scope>
    <source>
        <strain evidence="3">DSM 15292</strain>
    </source>
</reference>
<gene>
    <name evidence="2" type="ORF">SAMN05444394_2276</name>
</gene>
<protein>
    <submittedName>
        <fullName evidence="2">GAF domain-containing protein</fullName>
    </submittedName>
</protein>
<feature type="domain" description="GAF" evidence="1">
    <location>
        <begin position="323"/>
        <end position="396"/>
    </location>
</feature>
<dbReference type="RefSeq" id="WP_074224926.1">
    <property type="nucleotide sequence ID" value="NZ_FSRC01000001.1"/>
</dbReference>
<dbReference type="OrthoDB" id="627374at2"/>
<accession>A0A1N6EL13</accession>
<sequence length="792" mass="92195">MKSEKMLSDLKFNSFLDFNLLFEQWEKLSDQENPSTCLYQDYLKRMKDYPDLSKFPIEREDVLKEKNKLGFSLILSSLFPLSGQEENRVLGLSKPFDYNPIYCTPAFKKEFLTPEGEVKIPYNLNEERIFFHKMLHVYALILDQLYGIKINEIYPLVFKVPSSEGFTRHYQIQINSQFVKVVPKIPLPEIKRKSEFCSSNKPNHYDVEKWMELLPLEMFEFHGFILMEAQDLTVAQSVATLNEAVLNQEQVTAESFMEIVEDSVKSLLGKPGIKVGLAVLQTINGRMVMTESRLAYSYLIKHLCGEGCEKSYQAVLELLSTVEKPIFLNDLDVAREKLPLGVKLNEMGVKEIILYPLRHNGDLVGVLEVCAFQEQTFDPLMLVTLDYLAPSLSLALNRQAEVLDQKIKSIIRKNFTAIHPVVEWKFDEIALEYVLEEEEGQNPEIKPIVFNDVYPLYAAVDVKNSSVERNNAIHDDFQVQLALARKVLQKAKEVHFLPLLDRLIDQIEEFEKRINFMLVSDEEVKITDFFHFDLEPAFNYLKNNFEDLEGDVNTYFEALDPKLGVVSTNRKSFEQSLAKINQVIGNYLEKEEAKVQQMFPHYFEKFKTDGIEYNIYIGQSLVKDQKYDPLYLKNLRLWQLQTLIETVHLVARQKNELEHPLDVTQMILAHSTPISISFRLDERKFDVEGAYNIRYEIIKKRIDKALVKGTRERLNQPGKIAIVYAQEKEAREYLDFIKYLQNKDLLTKEVEELELEEMQGVYGMKAIRVTVKERIHENPEIFSKLIAERKEG</sequence>
<evidence type="ECO:0000259" key="1">
    <source>
        <dbReference type="Pfam" id="PF13185"/>
    </source>
</evidence>
<dbReference type="STRING" id="226505.SAMN05444394_2276"/>
<name>A0A1N6EL13_9BACT</name>
<dbReference type="InterPro" id="IPR029016">
    <property type="entry name" value="GAF-like_dom_sf"/>
</dbReference>
<dbReference type="Proteomes" id="UP000185221">
    <property type="component" value="Unassembled WGS sequence"/>
</dbReference>
<keyword evidence="3" id="KW-1185">Reference proteome</keyword>
<organism evidence="2 3">
    <name type="scientific">Algoriphagus halophilus</name>
    <dbReference type="NCBI Taxonomy" id="226505"/>
    <lineage>
        <taxon>Bacteria</taxon>
        <taxon>Pseudomonadati</taxon>
        <taxon>Bacteroidota</taxon>
        <taxon>Cytophagia</taxon>
        <taxon>Cytophagales</taxon>
        <taxon>Cyclobacteriaceae</taxon>
        <taxon>Algoriphagus</taxon>
    </lineage>
</organism>